<evidence type="ECO:0000313" key="2">
    <source>
        <dbReference type="EMBL" id="OKO93439.1"/>
    </source>
</evidence>
<name>A0A1Q5SZG8_9EURO</name>
<proteinExistence type="predicted"/>
<keyword evidence="3" id="KW-1185">Reference proteome</keyword>
<dbReference type="Proteomes" id="UP000186955">
    <property type="component" value="Unassembled WGS sequence"/>
</dbReference>
<gene>
    <name evidence="2" type="ORF">PENSUB_12502</name>
</gene>
<comment type="caution">
    <text evidence="2">The sequence shown here is derived from an EMBL/GenBank/DDBJ whole genome shotgun (WGS) entry which is preliminary data.</text>
</comment>
<dbReference type="OrthoDB" id="10427823at2759"/>
<dbReference type="AlphaFoldDB" id="A0A1Q5SZG8"/>
<evidence type="ECO:0000256" key="1">
    <source>
        <dbReference type="SAM" id="MobiDB-lite"/>
    </source>
</evidence>
<accession>A0A1Q5SZG8</accession>
<reference evidence="2 3" key="1">
    <citation type="submission" date="2016-10" db="EMBL/GenBank/DDBJ databases">
        <title>Genome sequence of the ascomycete fungus Penicillium subrubescens.</title>
        <authorList>
            <person name="De Vries R.P."/>
            <person name="Peng M."/>
            <person name="Dilokpimol A."/>
            <person name="Hilden K."/>
            <person name="Makela M.R."/>
            <person name="Grigoriev I."/>
            <person name="Riley R."/>
            <person name="Granchi Z."/>
        </authorList>
    </citation>
    <scope>NUCLEOTIDE SEQUENCE [LARGE SCALE GENOMIC DNA]</scope>
    <source>
        <strain evidence="2 3">CBS 132785</strain>
    </source>
</reference>
<evidence type="ECO:0000313" key="3">
    <source>
        <dbReference type="Proteomes" id="UP000186955"/>
    </source>
</evidence>
<sequence>MKTQSDNEMSCKAGAREDTTGATKRPANPLADSRAQPWKKFVAIPTETNVVTFGKDESIRMIESRVDGKNLGG</sequence>
<feature type="region of interest" description="Disordered" evidence="1">
    <location>
        <begin position="1"/>
        <end position="36"/>
    </location>
</feature>
<dbReference type="EMBL" id="MNBE01000725">
    <property type="protein sequence ID" value="OKO93439.1"/>
    <property type="molecule type" value="Genomic_DNA"/>
</dbReference>
<organism evidence="2 3">
    <name type="scientific">Penicillium subrubescens</name>
    <dbReference type="NCBI Taxonomy" id="1316194"/>
    <lineage>
        <taxon>Eukaryota</taxon>
        <taxon>Fungi</taxon>
        <taxon>Dikarya</taxon>
        <taxon>Ascomycota</taxon>
        <taxon>Pezizomycotina</taxon>
        <taxon>Eurotiomycetes</taxon>
        <taxon>Eurotiomycetidae</taxon>
        <taxon>Eurotiales</taxon>
        <taxon>Aspergillaceae</taxon>
        <taxon>Penicillium</taxon>
    </lineage>
</organism>
<protein>
    <submittedName>
        <fullName evidence="2">Uncharacterized protein</fullName>
    </submittedName>
</protein>